<evidence type="ECO:0000313" key="2">
    <source>
        <dbReference type="Proteomes" id="UP000267469"/>
    </source>
</evidence>
<dbReference type="SUPFAM" id="SSF55331">
    <property type="entry name" value="Tautomerase/MIF"/>
    <property type="match status" value="1"/>
</dbReference>
<accession>A0A3N0D0H9</accession>
<proteinExistence type="predicted"/>
<dbReference type="AlphaFoldDB" id="A0A3N0D0H9"/>
<dbReference type="GO" id="GO:0008704">
    <property type="term" value="F:5-carboxymethyl-2-hydroxymuconate delta-isomerase activity"/>
    <property type="evidence" value="ECO:0007669"/>
    <property type="project" value="InterPro"/>
</dbReference>
<dbReference type="RefSeq" id="WP_123218336.1">
    <property type="nucleotide sequence ID" value="NZ_RJTM01000187.1"/>
</dbReference>
<reference evidence="1 2" key="1">
    <citation type="submission" date="2018-10" db="EMBL/GenBank/DDBJ databases">
        <title>Sinomicrobium pectinilyticum sp. nov., a pectinase-producing bacterium isolated from alkaline and saline soil, and emended description of the genus Sinomicrobium.</title>
        <authorList>
            <person name="Cheng B."/>
            <person name="Li C."/>
            <person name="Lai Q."/>
            <person name="Du M."/>
            <person name="Shao Z."/>
            <person name="Xu P."/>
            <person name="Yang C."/>
        </authorList>
    </citation>
    <scope>NUCLEOTIDE SEQUENCE [LARGE SCALE GENOMIC DNA]</scope>
    <source>
        <strain evidence="1 2">5DNS001</strain>
    </source>
</reference>
<gene>
    <name evidence="1" type="ORF">ED312_22830</name>
</gene>
<dbReference type="Proteomes" id="UP000267469">
    <property type="component" value="Unassembled WGS sequence"/>
</dbReference>
<sequence length="116" mass="13109">MPHFIIDCSANVLTQMSEPEILTAVFDATNASGLFTEEDIKVRMNPYVRYEVGGKKTDFIHVFGYILEGRTEEQKADLSHRVVKTLTGLFPDIEFIASSVNEFAKAGYCNRHLLSY</sequence>
<keyword evidence="1" id="KW-0413">Isomerase</keyword>
<dbReference type="InterPro" id="IPR004220">
    <property type="entry name" value="5-COMe_2-OHmuconate_Isoase"/>
</dbReference>
<organism evidence="1 2">
    <name type="scientific">Sinomicrobium pectinilyticum</name>
    <dbReference type="NCBI Taxonomy" id="1084421"/>
    <lineage>
        <taxon>Bacteria</taxon>
        <taxon>Pseudomonadati</taxon>
        <taxon>Bacteroidota</taxon>
        <taxon>Flavobacteriia</taxon>
        <taxon>Flavobacteriales</taxon>
        <taxon>Flavobacteriaceae</taxon>
        <taxon>Sinomicrobium</taxon>
    </lineage>
</organism>
<dbReference type="PANTHER" id="PTHR37950">
    <property type="entry name" value="4-HYDROXYPHENYLACETATE CATABOLISM PROTEIN"/>
    <property type="match status" value="1"/>
</dbReference>
<dbReference type="InterPro" id="IPR014347">
    <property type="entry name" value="Tautomerase/MIF_sf"/>
</dbReference>
<comment type="caution">
    <text evidence="1">The sequence shown here is derived from an EMBL/GenBank/DDBJ whole genome shotgun (WGS) entry which is preliminary data.</text>
</comment>
<dbReference type="EMBL" id="RJTM01000187">
    <property type="protein sequence ID" value="RNL69157.1"/>
    <property type="molecule type" value="Genomic_DNA"/>
</dbReference>
<dbReference type="OrthoDB" id="9814215at2"/>
<dbReference type="PANTHER" id="PTHR37950:SF1">
    <property type="entry name" value="4-HYDROXYPHENYLACETATE CATABOLISM PROTEIN"/>
    <property type="match status" value="1"/>
</dbReference>
<evidence type="ECO:0000313" key="1">
    <source>
        <dbReference type="EMBL" id="RNL69157.1"/>
    </source>
</evidence>
<keyword evidence="2" id="KW-1185">Reference proteome</keyword>
<protein>
    <submittedName>
        <fullName evidence="1">5-carboxymethyl-2-hydroxymuconate Delta-isomerase</fullName>
    </submittedName>
</protein>
<dbReference type="CDD" id="cd00580">
    <property type="entry name" value="CHMI"/>
    <property type="match status" value="1"/>
</dbReference>
<name>A0A3N0D0H9_SINP1</name>
<dbReference type="Gene3D" id="3.30.429.10">
    <property type="entry name" value="Macrophage Migration Inhibitory Factor"/>
    <property type="match status" value="1"/>
</dbReference>
<dbReference type="Pfam" id="PF02962">
    <property type="entry name" value="CHMI"/>
    <property type="match status" value="1"/>
</dbReference>